<evidence type="ECO:0000256" key="1">
    <source>
        <dbReference type="ARBA" id="ARBA00022729"/>
    </source>
</evidence>
<reference evidence="5" key="2">
    <citation type="submission" date="2011-02" db="EMBL/GenBank/DDBJ databases">
        <title>The complete genome of Fluviicola taffensis DSM 16823.</title>
        <authorList>
            <consortium name="US DOE Joint Genome Institute (JGI-PGF)"/>
            <person name="Lucas S."/>
            <person name="Copeland A."/>
            <person name="Lapidus A."/>
            <person name="Bruce D."/>
            <person name="Goodwin L."/>
            <person name="Pitluck S."/>
            <person name="Kyrpides N."/>
            <person name="Mavromatis K."/>
            <person name="Ivanova N."/>
            <person name="Mikhailova N."/>
            <person name="Pagani I."/>
            <person name="Chertkov O."/>
            <person name="Detter J.C."/>
            <person name="Han C."/>
            <person name="Tapia R."/>
            <person name="Land M."/>
            <person name="Hauser L."/>
            <person name="Markowitz V."/>
            <person name="Cheng J.-F."/>
            <person name="Hugenholtz P."/>
            <person name="Woyke T."/>
            <person name="Wu D."/>
            <person name="Tindall B."/>
            <person name="Pomrenke H.G."/>
            <person name="Brambilla E."/>
            <person name="Klenk H.-P."/>
            <person name="Eisen J.A."/>
        </authorList>
    </citation>
    <scope>NUCLEOTIDE SEQUENCE [LARGE SCALE GENOMIC DNA]</scope>
    <source>
        <strain evidence="5">DSM 16823 / RW262 / RW262</strain>
    </source>
</reference>
<evidence type="ECO:0000256" key="2">
    <source>
        <dbReference type="SAM" id="SignalP"/>
    </source>
</evidence>
<dbReference type="EMBL" id="CP002542">
    <property type="protein sequence ID" value="AEA45322.1"/>
    <property type="molecule type" value="Genomic_DNA"/>
</dbReference>
<dbReference type="InterPro" id="IPR007110">
    <property type="entry name" value="Ig-like_dom"/>
</dbReference>
<dbReference type="PROSITE" id="PS50835">
    <property type="entry name" value="IG_LIKE"/>
    <property type="match status" value="1"/>
</dbReference>
<reference evidence="4 5" key="1">
    <citation type="journal article" date="2011" name="Stand. Genomic Sci.">
        <title>Complete genome sequence of the gliding freshwater bacterium Fluviicola taffensis type strain (RW262).</title>
        <authorList>
            <person name="Woyke T."/>
            <person name="Chertkov O."/>
            <person name="Lapidus A."/>
            <person name="Nolan M."/>
            <person name="Lucas S."/>
            <person name="Del Rio T.G."/>
            <person name="Tice H."/>
            <person name="Cheng J.F."/>
            <person name="Tapia R."/>
            <person name="Han C."/>
            <person name="Goodwin L."/>
            <person name="Pitluck S."/>
            <person name="Liolios K."/>
            <person name="Pagani I."/>
            <person name="Ivanova N."/>
            <person name="Huntemann M."/>
            <person name="Mavromatis K."/>
            <person name="Mikhailova N."/>
            <person name="Pati A."/>
            <person name="Chen A."/>
            <person name="Palaniappan K."/>
            <person name="Land M."/>
            <person name="Hauser L."/>
            <person name="Brambilla E.M."/>
            <person name="Rohde M."/>
            <person name="Mwirichia R."/>
            <person name="Sikorski J."/>
            <person name="Tindall B.J."/>
            <person name="Goker M."/>
            <person name="Bristow J."/>
            <person name="Eisen J.A."/>
            <person name="Markowitz V."/>
            <person name="Hugenholtz P."/>
            <person name="Klenk H.P."/>
            <person name="Kyrpides N.C."/>
        </authorList>
    </citation>
    <scope>NUCLEOTIDE SEQUENCE [LARGE SCALE GENOMIC DNA]</scope>
    <source>
        <strain evidence="5">DSM 16823 / RW262 / RW262</strain>
    </source>
</reference>
<dbReference type="NCBIfam" id="TIGR04183">
    <property type="entry name" value="Por_Secre_tail"/>
    <property type="match status" value="1"/>
</dbReference>
<accession>F2IAZ8</accession>
<keyword evidence="5" id="KW-1185">Reference proteome</keyword>
<dbReference type="Gene3D" id="2.60.40.1220">
    <property type="match status" value="2"/>
</dbReference>
<dbReference type="STRING" id="755732.Fluta_3350"/>
<dbReference type="InterPro" id="IPR026444">
    <property type="entry name" value="Secre_tail"/>
</dbReference>
<organism evidence="4 5">
    <name type="scientific">Fluviicola taffensis (strain DSM 16823 / NCIMB 13979 / RW262)</name>
    <dbReference type="NCBI Taxonomy" id="755732"/>
    <lineage>
        <taxon>Bacteria</taxon>
        <taxon>Pseudomonadati</taxon>
        <taxon>Bacteroidota</taxon>
        <taxon>Flavobacteriia</taxon>
        <taxon>Flavobacteriales</taxon>
        <taxon>Crocinitomicaceae</taxon>
        <taxon>Fluviicola</taxon>
    </lineage>
</organism>
<evidence type="ECO:0000259" key="3">
    <source>
        <dbReference type="PROSITE" id="PS50835"/>
    </source>
</evidence>
<name>F2IAZ8_FLUTR</name>
<dbReference type="InterPro" id="IPR013783">
    <property type="entry name" value="Ig-like_fold"/>
</dbReference>
<feature type="chain" id="PRO_5003278328" description="Ig-like domain-containing protein" evidence="2">
    <location>
        <begin position="20"/>
        <end position="1435"/>
    </location>
</feature>
<dbReference type="eggNOG" id="COG5306">
    <property type="taxonomic scope" value="Bacteria"/>
</dbReference>
<gene>
    <name evidence="4" type="ordered locus">Fluta_3350</name>
</gene>
<evidence type="ECO:0000313" key="5">
    <source>
        <dbReference type="Proteomes" id="UP000007463"/>
    </source>
</evidence>
<keyword evidence="1 2" id="KW-0732">Signal</keyword>
<sequence precursor="true">MTRFSLSFIFIASIFTAFGQNECVNAVSLTPNTTCINTTGSFSGMTISSTAPFCAASATQDVWYTFIATDATMSITLGSVSGLNHGFELIQGGCGGTSLQCINASSSSFGENYFNNNFVPGQLYTIRVFNAGVVSNASFSICVRKYPSPANDLCANATILTPNTNCVTTTGTFSGAMFDGGTPSCASGASQDVWYRFTATDSTMSISLTAESGLNHGFEVIQASCGGSVLLCVNSSSSGFGESYFNNNFIPGQVYYVRVFNVSGSLTTSSFDICVRKFPVPVNDQCVNATVLTPNTTCIITTGTFSGAMMNGGAPSCAPGSTQDLWYRFTATDSTMSISLTAESGLNHGFELLQGSCNGPVLQCVNSSSSGFGESYFNNNFIPGQVYYVRVFNVLSLNTASFGICVRKFPVPVNDQCVNATVLTPNTTCIITTGTFSGAMMNGGAPSCAPGSTQDLWYRFTATDSTMSISLTAESGLNHGFELLQGSCNGPVLQCVNSSSSGFGESYFNNDFIPGQVYYVRVFNVLSLNTASFGICVRKFPVPVNDQCVNATVLTPNTTCIITTGTFSGAMMNGGAPSCAPGSTQDLWYRFTATDSTMSISLTAESGLNHGFELLQGSCNGPVLQCVNSSSSGFGESYFNNNFIPGQVYYVRVFNVLSLNTASFGICIRKYPSPVNDQCVNATVLTPNTTCIITTGTFSGAMMNGGAPSCAPGSTQDLWYRFTATDSTMSISLTAESGLNHGFELLQGSCNGPVLQCVNSSSSGFGESYFNNNFIPGQVYYVRVFNVFSLSTTSFGICIRKYPSPVNDQCANATELTPNNTCSNISGTFSGAMMNGNTPSCGSATFQDIWYRFTATAASMTVQLSAVSGLNHGFQVFEGSCTGTEILCRNQNGSGFAESYTFTTLTIGQTYYIRVLNVGAALNTSSFSICLVGPPPSACTPTVAIHTTTTTICQGESVTFSATPTYGGTAPSYQWKINGSNVGTNNPSYTSTTLANGNSITCVMVSNATCASPTTATSNAIVMSVTPAVSPTFTVIPAICSGGSFTLPTTSNNAITGFWTPAINNTATTTYTFIPDGGQCANTATMSVLVNNNTIPVFNQVGTICSGDLFTLFTTSDNGITGTWSPAINNMATTTYTFTPNAGQCATTTTMTVTVNSSSTIPVFNQIPAICAGELVILPTTSTNGITGTWSPAINNMVTTTYTFTPNVGQCATTISMTVIVNNNVTPAFTAISPICSGGAIALPAISNNGISGTWSPSVNNTATTIYTFTPTSGQCVQSVTMTVVVNSVNTSVTNQGNTITALATAATYHWIDCATNQTINGATNVSFTPTQNGSYAVIVTQNGCSDTSNCIAITTLGLEALTQSSWRIYPNPASEQLFIDVNEVTEIILVDLTGKTIQRVTLNSGHNLISLIGLSSGVYFIRSESGAIEKFVKE</sequence>
<dbReference type="Pfam" id="PF18962">
    <property type="entry name" value="Por_Secre_tail"/>
    <property type="match status" value="1"/>
</dbReference>
<feature type="domain" description="Ig-like" evidence="3">
    <location>
        <begin position="941"/>
        <end position="1018"/>
    </location>
</feature>
<feature type="signal peptide" evidence="2">
    <location>
        <begin position="1"/>
        <end position="19"/>
    </location>
</feature>
<dbReference type="eggNOG" id="COG2911">
    <property type="taxonomic scope" value="Bacteria"/>
</dbReference>
<dbReference type="KEGG" id="fte:Fluta_3350"/>
<dbReference type="Gene3D" id="2.60.40.10">
    <property type="entry name" value="Immunoglobulins"/>
    <property type="match status" value="1"/>
</dbReference>
<proteinExistence type="predicted"/>
<protein>
    <recommendedName>
        <fullName evidence="3">Ig-like domain-containing protein</fullName>
    </recommendedName>
</protein>
<evidence type="ECO:0000313" key="4">
    <source>
        <dbReference type="EMBL" id="AEA45322.1"/>
    </source>
</evidence>
<dbReference type="eggNOG" id="COG3291">
    <property type="taxonomic scope" value="Bacteria"/>
</dbReference>
<dbReference type="InterPro" id="IPR056600">
    <property type="entry name" value="GBD_T9SS_assoc"/>
</dbReference>
<dbReference type="Pfam" id="PF23759">
    <property type="entry name" value="GBD_T9SS_assoc"/>
    <property type="match status" value="7"/>
</dbReference>
<dbReference type="InterPro" id="IPR014755">
    <property type="entry name" value="Cu-Rt/internalin_Ig-like"/>
</dbReference>
<dbReference type="HOGENOM" id="CLU_252188_0_0_10"/>
<dbReference type="Proteomes" id="UP000007463">
    <property type="component" value="Chromosome"/>
</dbReference>